<accession>A0ABU8DIM2</accession>
<keyword evidence="2" id="KW-0449">Lipoprotein</keyword>
<gene>
    <name evidence="2" type="ORF">V8N49_17055</name>
</gene>
<name>A0ABU8DIM2_ERWAP</name>
<organism evidence="2 3">
    <name type="scientific">Erwinia aphidicola</name>
    <dbReference type="NCBI Taxonomy" id="68334"/>
    <lineage>
        <taxon>Bacteria</taxon>
        <taxon>Pseudomonadati</taxon>
        <taxon>Pseudomonadota</taxon>
        <taxon>Gammaproteobacteria</taxon>
        <taxon>Enterobacterales</taxon>
        <taxon>Erwiniaceae</taxon>
        <taxon>Erwinia</taxon>
    </lineage>
</organism>
<protein>
    <submittedName>
        <fullName evidence="2">YceK/YidQ family lipoprotein</fullName>
    </submittedName>
</protein>
<dbReference type="NCBIfam" id="NF008628">
    <property type="entry name" value="PRK11616.1"/>
    <property type="match status" value="1"/>
</dbReference>
<evidence type="ECO:0000313" key="2">
    <source>
        <dbReference type="EMBL" id="MEI2683359.1"/>
    </source>
</evidence>
<dbReference type="EMBL" id="JBANEI010000013">
    <property type="protein sequence ID" value="MEI2683359.1"/>
    <property type="molecule type" value="Genomic_DNA"/>
</dbReference>
<keyword evidence="3" id="KW-1185">Reference proteome</keyword>
<dbReference type="Proteomes" id="UP001306592">
    <property type="component" value="Unassembled WGS sequence"/>
</dbReference>
<feature type="compositionally biased region" description="Low complexity" evidence="1">
    <location>
        <begin position="113"/>
        <end position="136"/>
    </location>
</feature>
<sequence length="136" mass="14446">MNALKKCHIAGFVACVSLVNTSGCSSVMMHSAPYEGYYPGTRASAETIVDKNSGWVMKPLAAIDLPFSAVLDTLLLPMDYYRSGDKGEDDSPRARVLRSEQANHTDAIMNETMAPMSSSHDAAPSPASGASHAPAR</sequence>
<feature type="region of interest" description="Disordered" evidence="1">
    <location>
        <begin position="100"/>
        <end position="136"/>
    </location>
</feature>
<dbReference type="InterPro" id="IPR010780">
    <property type="entry name" value="DUF1375"/>
</dbReference>
<dbReference type="Pfam" id="PF07119">
    <property type="entry name" value="DUF1375"/>
    <property type="match status" value="1"/>
</dbReference>
<proteinExistence type="predicted"/>
<dbReference type="RefSeq" id="WP_048917917.1">
    <property type="nucleotide sequence ID" value="NZ_CAKKMT010000007.1"/>
</dbReference>
<comment type="caution">
    <text evidence="2">The sequence shown here is derived from an EMBL/GenBank/DDBJ whole genome shotgun (WGS) entry which is preliminary data.</text>
</comment>
<reference evidence="2 3" key="1">
    <citation type="submission" date="2024-02" db="EMBL/GenBank/DDBJ databases">
        <title>First report Erwinia aphidicola in onion in Chile.</title>
        <authorList>
            <person name="Valenzuela M."/>
            <person name="Pena M."/>
            <person name="Dutta B."/>
        </authorList>
    </citation>
    <scope>NUCLEOTIDE SEQUENCE [LARGE SCALE GENOMIC DNA]</scope>
    <source>
        <strain evidence="2 3">QCJ3A</strain>
    </source>
</reference>
<evidence type="ECO:0000313" key="3">
    <source>
        <dbReference type="Proteomes" id="UP001306592"/>
    </source>
</evidence>
<evidence type="ECO:0000256" key="1">
    <source>
        <dbReference type="SAM" id="MobiDB-lite"/>
    </source>
</evidence>